<dbReference type="Proteomes" id="UP000309734">
    <property type="component" value="Unassembled WGS sequence"/>
</dbReference>
<reference evidence="5 6" key="1">
    <citation type="submission" date="2018-10" db="EMBL/GenBank/DDBJ databases">
        <title>Fifty Aureobasidium pullulans genomes reveal a recombining polyextremotolerant generalist.</title>
        <authorList>
            <person name="Gostincar C."/>
            <person name="Turk M."/>
            <person name="Zajc J."/>
            <person name="Gunde-Cimerman N."/>
        </authorList>
    </citation>
    <scope>NUCLEOTIDE SEQUENCE [LARGE SCALE GENOMIC DNA]</scope>
    <source>
        <strain evidence="3 6">EXF-10751</strain>
        <strain evidence="4 5">EXF-3519</strain>
    </source>
</reference>
<protein>
    <submittedName>
        <fullName evidence="3">Uncharacterized protein</fullName>
    </submittedName>
</protein>
<dbReference type="EMBL" id="QZAN01000064">
    <property type="protein sequence ID" value="THW60282.1"/>
    <property type="molecule type" value="Genomic_DNA"/>
</dbReference>
<organism evidence="3 6">
    <name type="scientific">Aureobasidium pullulans</name>
    <name type="common">Black yeast</name>
    <name type="synonym">Pullularia pullulans</name>
    <dbReference type="NCBI Taxonomy" id="5580"/>
    <lineage>
        <taxon>Eukaryota</taxon>
        <taxon>Fungi</taxon>
        <taxon>Dikarya</taxon>
        <taxon>Ascomycota</taxon>
        <taxon>Pezizomycotina</taxon>
        <taxon>Dothideomycetes</taxon>
        <taxon>Dothideomycetidae</taxon>
        <taxon>Dothideales</taxon>
        <taxon>Saccotheciaceae</taxon>
        <taxon>Aureobasidium</taxon>
    </lineage>
</organism>
<feature type="signal peptide" evidence="2">
    <location>
        <begin position="1"/>
        <end position="22"/>
    </location>
</feature>
<proteinExistence type="predicted"/>
<dbReference type="AlphaFoldDB" id="A0A4S8YZ44"/>
<feature type="region of interest" description="Disordered" evidence="1">
    <location>
        <begin position="148"/>
        <end position="171"/>
    </location>
</feature>
<evidence type="ECO:0000313" key="5">
    <source>
        <dbReference type="Proteomes" id="UP000309734"/>
    </source>
</evidence>
<dbReference type="EMBL" id="QZBS01000187">
    <property type="protein sequence ID" value="THZ70471.1"/>
    <property type="molecule type" value="Genomic_DNA"/>
</dbReference>
<accession>A0A4S8YZ44</accession>
<feature type="chain" id="PRO_5044089577" evidence="2">
    <location>
        <begin position="23"/>
        <end position="248"/>
    </location>
</feature>
<name>A0A4S8YZ44_AURPU</name>
<evidence type="ECO:0000256" key="2">
    <source>
        <dbReference type="SAM" id="SignalP"/>
    </source>
</evidence>
<keyword evidence="2" id="KW-0732">Signal</keyword>
<dbReference type="Proteomes" id="UP000310421">
    <property type="component" value="Unassembled WGS sequence"/>
</dbReference>
<evidence type="ECO:0000313" key="3">
    <source>
        <dbReference type="EMBL" id="THW60282.1"/>
    </source>
</evidence>
<gene>
    <name evidence="4" type="ORF">D6C85_05927</name>
    <name evidence="3" type="ORF">D6D20_05914</name>
</gene>
<evidence type="ECO:0000313" key="4">
    <source>
        <dbReference type="EMBL" id="THZ70471.1"/>
    </source>
</evidence>
<comment type="caution">
    <text evidence="3">The sequence shown here is derived from an EMBL/GenBank/DDBJ whole genome shotgun (WGS) entry which is preliminary data.</text>
</comment>
<evidence type="ECO:0000256" key="1">
    <source>
        <dbReference type="SAM" id="MobiDB-lite"/>
    </source>
</evidence>
<sequence>MQQFKLAAGLQTMYFMLLAAKAWPGTQLPEHKGNPLVHDVMDRLGLLEHKDDQDIDFGSDEHEIDTQHSSAEEVLPMEHPKHDHDAVQASPIPPAIHAEESQGSRLQLEQSMLSQFPENESNLDRAIGPCNPQPLQYKPLSGSLELRTAQSGFSSRPPPKMTVSLPSNPAPPRSVAATIWQDHYYSPSCRPGNQQYSQSTAYPDFKSRTAVPAIPLISNTSDPFGPAAYHHSSYLVDPGQYGYGFDVV</sequence>
<evidence type="ECO:0000313" key="6">
    <source>
        <dbReference type="Proteomes" id="UP000310421"/>
    </source>
</evidence>